<evidence type="ECO:0000256" key="1">
    <source>
        <dbReference type="SAM" id="MobiDB-lite"/>
    </source>
</evidence>
<organism evidence="3 4">
    <name type="scientific">Myodes glareolus</name>
    <name type="common">Bank vole</name>
    <name type="synonym">Clethrionomys glareolus</name>
    <dbReference type="NCBI Taxonomy" id="447135"/>
    <lineage>
        <taxon>Eukaryota</taxon>
        <taxon>Metazoa</taxon>
        <taxon>Chordata</taxon>
        <taxon>Craniata</taxon>
        <taxon>Vertebrata</taxon>
        <taxon>Euteleostomi</taxon>
        <taxon>Mammalia</taxon>
        <taxon>Eutheria</taxon>
        <taxon>Euarchontoglires</taxon>
        <taxon>Glires</taxon>
        <taxon>Rodentia</taxon>
        <taxon>Myomorpha</taxon>
        <taxon>Muroidea</taxon>
        <taxon>Cricetidae</taxon>
        <taxon>Arvicolinae</taxon>
        <taxon>Myodes</taxon>
    </lineage>
</organism>
<keyword evidence="2" id="KW-0732">Signal</keyword>
<dbReference type="SUPFAM" id="SSF48726">
    <property type="entry name" value="Immunoglobulin"/>
    <property type="match status" value="1"/>
</dbReference>
<comment type="caution">
    <text evidence="3">The sequence shown here is derived from an EMBL/GenBank/DDBJ whole genome shotgun (WGS) entry which is preliminary data.</text>
</comment>
<sequence>MLWRLLSFLFRITRFKSSDDPVPQDPKRCNFSQPFQDPSGRMGPDKNASDMLTFLDLEGEGVQSEVQLVESGGGLVKPGEYLKLSCVASGFALSD</sequence>
<evidence type="ECO:0000313" key="3">
    <source>
        <dbReference type="EMBL" id="KAK7795420.1"/>
    </source>
</evidence>
<evidence type="ECO:0000256" key="2">
    <source>
        <dbReference type="SAM" id="SignalP"/>
    </source>
</evidence>
<name>A0AAW0H0R6_MYOGA</name>
<feature type="region of interest" description="Disordered" evidence="1">
    <location>
        <begin position="21"/>
        <end position="43"/>
    </location>
</feature>
<feature type="chain" id="PRO_5043553028" description="Ig-like domain-containing protein" evidence="2">
    <location>
        <begin position="19"/>
        <end position="95"/>
    </location>
</feature>
<reference evidence="3 4" key="1">
    <citation type="journal article" date="2023" name="bioRxiv">
        <title>Conserved and derived expression patterns and positive selection on dental genes reveal complex evolutionary context of ever-growing rodent molars.</title>
        <authorList>
            <person name="Calamari Z.T."/>
            <person name="Song A."/>
            <person name="Cohen E."/>
            <person name="Akter M."/>
            <person name="Roy R.D."/>
            <person name="Hallikas O."/>
            <person name="Christensen M.M."/>
            <person name="Li P."/>
            <person name="Marangoni P."/>
            <person name="Jernvall J."/>
            <person name="Klein O.D."/>
        </authorList>
    </citation>
    <scope>NUCLEOTIDE SEQUENCE [LARGE SCALE GENOMIC DNA]</scope>
    <source>
        <strain evidence="3">V071</strain>
    </source>
</reference>
<feature type="signal peptide" evidence="2">
    <location>
        <begin position="1"/>
        <end position="18"/>
    </location>
</feature>
<dbReference type="InterPro" id="IPR036179">
    <property type="entry name" value="Ig-like_dom_sf"/>
</dbReference>
<dbReference type="AlphaFoldDB" id="A0AAW0H0R6"/>
<dbReference type="InterPro" id="IPR013783">
    <property type="entry name" value="Ig-like_fold"/>
</dbReference>
<protein>
    <recommendedName>
        <fullName evidence="5">Ig-like domain-containing protein</fullName>
    </recommendedName>
</protein>
<evidence type="ECO:0000313" key="4">
    <source>
        <dbReference type="Proteomes" id="UP001488838"/>
    </source>
</evidence>
<dbReference type="EMBL" id="JBBHLL010002419">
    <property type="protein sequence ID" value="KAK7795420.1"/>
    <property type="molecule type" value="Genomic_DNA"/>
</dbReference>
<dbReference type="Gene3D" id="2.60.40.10">
    <property type="entry name" value="Immunoglobulins"/>
    <property type="match status" value="1"/>
</dbReference>
<proteinExistence type="predicted"/>
<accession>A0AAW0H0R6</accession>
<dbReference type="Proteomes" id="UP001488838">
    <property type="component" value="Unassembled WGS sequence"/>
</dbReference>
<gene>
    <name evidence="3" type="ORF">U0070_024402</name>
</gene>
<evidence type="ECO:0008006" key="5">
    <source>
        <dbReference type="Google" id="ProtNLM"/>
    </source>
</evidence>
<keyword evidence="4" id="KW-1185">Reference proteome</keyword>